<protein>
    <submittedName>
        <fullName evidence="1">Uncharacterized protein</fullName>
    </submittedName>
</protein>
<gene>
    <name evidence="1" type="ORF">LCGC14_2120400</name>
</gene>
<dbReference type="EMBL" id="LAZR01026391">
    <property type="protein sequence ID" value="KKL68892.1"/>
    <property type="molecule type" value="Genomic_DNA"/>
</dbReference>
<organism evidence="1">
    <name type="scientific">marine sediment metagenome</name>
    <dbReference type="NCBI Taxonomy" id="412755"/>
    <lineage>
        <taxon>unclassified sequences</taxon>
        <taxon>metagenomes</taxon>
        <taxon>ecological metagenomes</taxon>
    </lineage>
</organism>
<sequence>MAGSGKGALRIAIEDFLETYASPS</sequence>
<name>A0A0F9H0Q9_9ZZZZ</name>
<accession>A0A0F9H0Q9</accession>
<reference evidence="1" key="1">
    <citation type="journal article" date="2015" name="Nature">
        <title>Complex archaea that bridge the gap between prokaryotes and eukaryotes.</title>
        <authorList>
            <person name="Spang A."/>
            <person name="Saw J.H."/>
            <person name="Jorgensen S.L."/>
            <person name="Zaremba-Niedzwiedzka K."/>
            <person name="Martijn J."/>
            <person name="Lind A.E."/>
            <person name="van Eijk R."/>
            <person name="Schleper C."/>
            <person name="Guy L."/>
            <person name="Ettema T.J."/>
        </authorList>
    </citation>
    <scope>NUCLEOTIDE SEQUENCE</scope>
</reference>
<proteinExistence type="predicted"/>
<evidence type="ECO:0000313" key="1">
    <source>
        <dbReference type="EMBL" id="KKL68892.1"/>
    </source>
</evidence>
<dbReference type="AlphaFoldDB" id="A0A0F9H0Q9"/>
<comment type="caution">
    <text evidence="1">The sequence shown here is derived from an EMBL/GenBank/DDBJ whole genome shotgun (WGS) entry which is preliminary data.</text>
</comment>
<feature type="non-terminal residue" evidence="1">
    <location>
        <position position="24"/>
    </location>
</feature>